<accession>A0AAD9XSE0</accession>
<dbReference type="Proteomes" id="UP001280121">
    <property type="component" value="Unassembled WGS sequence"/>
</dbReference>
<dbReference type="Pfam" id="PF15072">
    <property type="entry name" value="HROB"/>
    <property type="match status" value="1"/>
</dbReference>
<gene>
    <name evidence="3" type="ORF">Ddye_003094</name>
</gene>
<keyword evidence="4" id="KW-1185">Reference proteome</keyword>
<feature type="region of interest" description="Disordered" evidence="1">
    <location>
        <begin position="22"/>
        <end position="42"/>
    </location>
</feature>
<evidence type="ECO:0000313" key="4">
    <source>
        <dbReference type="Proteomes" id="UP001280121"/>
    </source>
</evidence>
<feature type="compositionally biased region" description="Polar residues" evidence="1">
    <location>
        <begin position="357"/>
        <end position="376"/>
    </location>
</feature>
<name>A0AAD9XSE0_9ROSI</name>
<feature type="region of interest" description="Disordered" evidence="1">
    <location>
        <begin position="355"/>
        <end position="376"/>
    </location>
</feature>
<comment type="caution">
    <text evidence="3">The sequence shown here is derived from an EMBL/GenBank/DDBJ whole genome shotgun (WGS) entry which is preliminary data.</text>
</comment>
<feature type="domain" description="Homologous recombination OB-fold protein OB-fold" evidence="2">
    <location>
        <begin position="146"/>
        <end position="232"/>
    </location>
</feature>
<evidence type="ECO:0000259" key="2">
    <source>
        <dbReference type="Pfam" id="PF15072"/>
    </source>
</evidence>
<dbReference type="InterPro" id="IPR028045">
    <property type="entry name" value="HROB"/>
</dbReference>
<proteinExistence type="predicted"/>
<protein>
    <recommendedName>
        <fullName evidence="2">Homologous recombination OB-fold protein OB-fold domain-containing protein</fullName>
    </recommendedName>
</protein>
<dbReference type="PANTHER" id="PTHR14523:SF1">
    <property type="entry name" value="HOMOLOGOUS RECOMBINATION OB-FOLD PROTEIN"/>
    <property type="match status" value="1"/>
</dbReference>
<dbReference type="GO" id="GO:0000725">
    <property type="term" value="P:recombinational repair"/>
    <property type="evidence" value="ECO:0007669"/>
    <property type="project" value="InterPro"/>
</dbReference>
<evidence type="ECO:0000313" key="3">
    <source>
        <dbReference type="EMBL" id="KAK2664520.1"/>
    </source>
</evidence>
<dbReference type="InterPro" id="IPR058570">
    <property type="entry name" value="HROB_OB"/>
</dbReference>
<organism evidence="3 4">
    <name type="scientific">Dipteronia dyeriana</name>
    <dbReference type="NCBI Taxonomy" id="168575"/>
    <lineage>
        <taxon>Eukaryota</taxon>
        <taxon>Viridiplantae</taxon>
        <taxon>Streptophyta</taxon>
        <taxon>Embryophyta</taxon>
        <taxon>Tracheophyta</taxon>
        <taxon>Spermatophyta</taxon>
        <taxon>Magnoliopsida</taxon>
        <taxon>eudicotyledons</taxon>
        <taxon>Gunneridae</taxon>
        <taxon>Pentapetalae</taxon>
        <taxon>rosids</taxon>
        <taxon>malvids</taxon>
        <taxon>Sapindales</taxon>
        <taxon>Sapindaceae</taxon>
        <taxon>Hippocastanoideae</taxon>
        <taxon>Acereae</taxon>
        <taxon>Dipteronia</taxon>
    </lineage>
</organism>
<dbReference type="PANTHER" id="PTHR14523">
    <property type="entry name" value="UNCHARACTERIZED PROTEIN C17ORF53 HOMOLOG"/>
    <property type="match status" value="1"/>
</dbReference>
<dbReference type="EMBL" id="JANJYI010000001">
    <property type="protein sequence ID" value="KAK2664520.1"/>
    <property type="molecule type" value="Genomic_DNA"/>
</dbReference>
<dbReference type="AlphaFoldDB" id="A0AAD9XSE0"/>
<evidence type="ECO:0000256" key="1">
    <source>
        <dbReference type="SAM" id="MobiDB-lite"/>
    </source>
</evidence>
<sequence length="425" mass="46137">MEPEPWEVLDLDLHEDFVLVPSKRKNPLPSLSPPTKTPKTLQPCSLIRPQSQSQFHPTRILPGPAGAVQSAMHRKLLMDSDAGEEPIPTQEYIRRAVEDPGQDDQDFSRGPWLFAVDFVRREGLVGSDGVAIGTPLSCIKTGIITDKVNQIIAIVKSSTPNGLGDMTVTLKDPTGTIDASIHRRVYTEGEFGKDISVGAVLILQKVAVFSPSRSTHYLNITLGNIVKVISKEYGTPLEQNRPALVVKQAALGIVDSSEESSLPVKSTSLSQGRTEGILNCLTQNANARWSVPLDKQMEKVNASTRSSSCGTGGSRSQNFGVEKEVLTAREAAAERTEEVALGLETHVNEHEVLLDEQPNSLNQPGSDNPSGDVRCSNTSAKFVDLSNNEEIGNINGVNKQNQLLTSKGSLPEWTDEQLDELLAFD</sequence>
<reference evidence="3" key="1">
    <citation type="journal article" date="2023" name="Plant J.">
        <title>Genome sequences and population genomics provide insights into the demographic history, inbreeding, and mutation load of two 'living fossil' tree species of Dipteronia.</title>
        <authorList>
            <person name="Feng Y."/>
            <person name="Comes H.P."/>
            <person name="Chen J."/>
            <person name="Zhu S."/>
            <person name="Lu R."/>
            <person name="Zhang X."/>
            <person name="Li P."/>
            <person name="Qiu J."/>
            <person name="Olsen K.M."/>
            <person name="Qiu Y."/>
        </authorList>
    </citation>
    <scope>NUCLEOTIDE SEQUENCE</scope>
    <source>
        <strain evidence="3">KIB01</strain>
    </source>
</reference>